<dbReference type="PANTHER" id="PTHR10545">
    <property type="entry name" value="DIAMINE N-ACETYLTRANSFERASE"/>
    <property type="match status" value="1"/>
</dbReference>
<feature type="domain" description="N-acetyltransferase" evidence="4">
    <location>
        <begin position="19"/>
        <end position="170"/>
    </location>
</feature>
<dbReference type="GO" id="GO:0008080">
    <property type="term" value="F:N-acetyltransferase activity"/>
    <property type="evidence" value="ECO:0007669"/>
    <property type="project" value="TreeGrafter"/>
</dbReference>
<accession>A0A2W2AQR4</accession>
<reference evidence="6" key="1">
    <citation type="submission" date="2018-06" db="EMBL/GenBank/DDBJ databases">
        <title>Aestuariibacter litoralis strain KCTC 52945T.</title>
        <authorList>
            <person name="Li X."/>
            <person name="Salam N."/>
            <person name="Li J.-L."/>
            <person name="Chen Y.-M."/>
            <person name="Yang Z.-W."/>
            <person name="Zhang L.-Y."/>
            <person name="Han M.-X."/>
            <person name="Xiao M."/>
            <person name="Li W.-J."/>
        </authorList>
    </citation>
    <scope>NUCLEOTIDE SEQUENCE [LARGE SCALE GENOMIC DNA]</scope>
    <source>
        <strain evidence="6">KCTC 52945</strain>
    </source>
</reference>
<keyword evidence="2 5" id="KW-0808">Transferase</keyword>
<proteinExistence type="inferred from homology"/>
<evidence type="ECO:0000256" key="3">
    <source>
        <dbReference type="ARBA" id="ARBA00023315"/>
    </source>
</evidence>
<dbReference type="CDD" id="cd04301">
    <property type="entry name" value="NAT_SF"/>
    <property type="match status" value="1"/>
</dbReference>
<organism evidence="5 6">
    <name type="scientific">Aestuariivirga litoralis</name>
    <dbReference type="NCBI Taxonomy" id="2650924"/>
    <lineage>
        <taxon>Bacteria</taxon>
        <taxon>Pseudomonadati</taxon>
        <taxon>Pseudomonadota</taxon>
        <taxon>Alphaproteobacteria</taxon>
        <taxon>Hyphomicrobiales</taxon>
        <taxon>Aestuariivirgaceae</taxon>
        <taxon>Aestuariivirga</taxon>
    </lineage>
</organism>
<dbReference type="InterPro" id="IPR051016">
    <property type="entry name" value="Diverse_Substrate_AcTransf"/>
</dbReference>
<dbReference type="InterPro" id="IPR016181">
    <property type="entry name" value="Acyl_CoA_acyltransferase"/>
</dbReference>
<dbReference type="InterPro" id="IPR000182">
    <property type="entry name" value="GNAT_dom"/>
</dbReference>
<dbReference type="PANTHER" id="PTHR10545:SF29">
    <property type="entry name" value="GH14572P-RELATED"/>
    <property type="match status" value="1"/>
</dbReference>
<comment type="similarity">
    <text evidence="1">Belongs to the acetyltransferase family.</text>
</comment>
<protein>
    <submittedName>
        <fullName evidence="5">GNAT family N-acetyltransferase</fullName>
    </submittedName>
</protein>
<dbReference type="SUPFAM" id="SSF55729">
    <property type="entry name" value="Acyl-CoA N-acyltransferases (Nat)"/>
    <property type="match status" value="1"/>
</dbReference>
<dbReference type="Pfam" id="PF00583">
    <property type="entry name" value="Acetyltransf_1"/>
    <property type="match status" value="1"/>
</dbReference>
<comment type="caution">
    <text evidence="5">The sequence shown here is derived from an EMBL/GenBank/DDBJ whole genome shotgun (WGS) entry which is preliminary data.</text>
</comment>
<evidence type="ECO:0000256" key="2">
    <source>
        <dbReference type="ARBA" id="ARBA00022679"/>
    </source>
</evidence>
<dbReference type="AlphaFoldDB" id="A0A2W2AQR4"/>
<dbReference type="FunFam" id="3.40.630.30:FF:000064">
    <property type="entry name" value="GNAT family acetyltransferase"/>
    <property type="match status" value="1"/>
</dbReference>
<keyword evidence="3" id="KW-0012">Acyltransferase</keyword>
<sequence length="174" mass="19004">MDGVPRLGPRTGGTGLMSITIRPAVAGDGATLTRMIRALAEHHGYEAHFSAQPEDYEKFLADPAAINGALIACWNGEPAGCATWQRSYSTFIGRETIYMEDISVLPDYRRKGIGSALLRAMARFVLDRGAPRLHWLLMAWNGEARRLYAEAGAVIEDGNCHCILEGEALERLAS</sequence>
<dbReference type="PROSITE" id="PS51186">
    <property type="entry name" value="GNAT"/>
    <property type="match status" value="1"/>
</dbReference>
<name>A0A2W2AQR4_9HYPH</name>
<dbReference type="Proteomes" id="UP000248795">
    <property type="component" value="Unassembled WGS sequence"/>
</dbReference>
<evidence type="ECO:0000259" key="4">
    <source>
        <dbReference type="PROSITE" id="PS51186"/>
    </source>
</evidence>
<gene>
    <name evidence="5" type="ORF">DK847_15020</name>
</gene>
<dbReference type="EMBL" id="QKVK01000007">
    <property type="protein sequence ID" value="PZF75962.1"/>
    <property type="molecule type" value="Genomic_DNA"/>
</dbReference>
<keyword evidence="6" id="KW-1185">Reference proteome</keyword>
<evidence type="ECO:0000313" key="5">
    <source>
        <dbReference type="EMBL" id="PZF75962.1"/>
    </source>
</evidence>
<evidence type="ECO:0000256" key="1">
    <source>
        <dbReference type="ARBA" id="ARBA00008694"/>
    </source>
</evidence>
<evidence type="ECO:0000313" key="6">
    <source>
        <dbReference type="Proteomes" id="UP000248795"/>
    </source>
</evidence>
<dbReference type="Gene3D" id="3.40.630.30">
    <property type="match status" value="1"/>
</dbReference>